<dbReference type="Gene3D" id="1.20.1270.180">
    <property type="match status" value="1"/>
</dbReference>
<protein>
    <submittedName>
        <fullName evidence="5">DUF1311 domain-containing protein</fullName>
    </submittedName>
</protein>
<evidence type="ECO:0000313" key="4">
    <source>
        <dbReference type="EMBL" id="BCX42123.1"/>
    </source>
</evidence>
<dbReference type="EMBL" id="NIXP01000079">
    <property type="protein sequence ID" value="OWR33500.1"/>
    <property type="molecule type" value="Genomic_DNA"/>
</dbReference>
<feature type="compositionally biased region" description="Low complexity" evidence="1">
    <location>
        <begin position="43"/>
        <end position="73"/>
    </location>
</feature>
<evidence type="ECO:0000256" key="1">
    <source>
        <dbReference type="SAM" id="MobiDB-lite"/>
    </source>
</evidence>
<keyword evidence="2" id="KW-0732">Signal</keyword>
<feature type="region of interest" description="Disordered" evidence="1">
    <location>
        <begin position="43"/>
        <end position="92"/>
    </location>
</feature>
<feature type="chain" id="PRO_5043938115" evidence="2">
    <location>
        <begin position="33"/>
        <end position="197"/>
    </location>
</feature>
<feature type="domain" description="Lysozyme inhibitor LprI-like N-terminal" evidence="3">
    <location>
        <begin position="101"/>
        <end position="191"/>
    </location>
</feature>
<dbReference type="Pfam" id="PF07007">
    <property type="entry name" value="LprI"/>
    <property type="match status" value="1"/>
</dbReference>
<reference evidence="4 7" key="2">
    <citation type="submission" date="2021-05" db="EMBL/GenBank/DDBJ databases">
        <title>Complete Genome Sequence of Stenotrophomonas pavanii strain Y.</title>
        <authorList>
            <person name="Dohra H."/>
            <person name="Mohad Din A.R.J."/>
            <person name="Suzuki K."/>
            <person name="Fatma A."/>
            <person name="Honjyo M."/>
            <person name="Nishimura T."/>
            <person name="Moriuch R."/>
            <person name="Masuda K."/>
            <person name="Minoura A."/>
            <person name="Tashiro Y."/>
            <person name="Futamata H."/>
        </authorList>
    </citation>
    <scope>NUCLEOTIDE SEQUENCE [LARGE SCALE GENOMIC DNA]</scope>
    <source>
        <strain evidence="4">Berkeley</strain>
        <strain evidence="7">Y</strain>
    </source>
</reference>
<dbReference type="Proteomes" id="UP000825066">
    <property type="component" value="Chromosome"/>
</dbReference>
<evidence type="ECO:0000313" key="6">
    <source>
        <dbReference type="Proteomes" id="UP000197904"/>
    </source>
</evidence>
<dbReference type="RefSeq" id="WP_049466234.1">
    <property type="nucleotide sequence ID" value="NZ_AP024684.1"/>
</dbReference>
<accession>A0A246KYF5</accession>
<organism evidence="5 6">
    <name type="scientific">Stenotrophomonas pavanii</name>
    <dbReference type="NCBI Taxonomy" id="487698"/>
    <lineage>
        <taxon>Bacteria</taxon>
        <taxon>Pseudomonadati</taxon>
        <taxon>Pseudomonadota</taxon>
        <taxon>Gammaproteobacteria</taxon>
        <taxon>Lysobacterales</taxon>
        <taxon>Lysobacteraceae</taxon>
        <taxon>Stenotrophomonas</taxon>
    </lineage>
</organism>
<evidence type="ECO:0000259" key="3">
    <source>
        <dbReference type="Pfam" id="PF07007"/>
    </source>
</evidence>
<sequence length="197" mass="20873">MQGTNHLSAAPRETFGKAAAIAFALALSLSLAACQAKNPQADTTHAPAAAAPATASAPATAEPARAAPATTATDADDEDMPPRRPDDSYNKATLRPQYATCVNSSGGETPALQACGDEELAWQEQRLEQAFMKIVDGPDGKDKDRLMDEQAAYMSDTNRYCSWNPAEDGQGQMLDAQSCRINRTANRADVLQALTSK</sequence>
<proteinExistence type="predicted"/>
<dbReference type="EMBL" id="AP024684">
    <property type="protein sequence ID" value="BCX42123.1"/>
    <property type="molecule type" value="Genomic_DNA"/>
</dbReference>
<feature type="signal peptide" evidence="2">
    <location>
        <begin position="1"/>
        <end position="32"/>
    </location>
</feature>
<name>A0A246KYF5_9GAMM</name>
<reference evidence="5 6" key="1">
    <citation type="submission" date="2017-06" db="EMBL/GenBank/DDBJ databases">
        <authorList>
            <person name="Kim H.J."/>
            <person name="Triplett B.A."/>
        </authorList>
    </citation>
    <scope>NUCLEOTIDE SEQUENCE [LARGE SCALE GENOMIC DNA]</scope>
    <source>
        <strain evidence="5 6">S18795</strain>
    </source>
</reference>
<evidence type="ECO:0000313" key="7">
    <source>
        <dbReference type="Proteomes" id="UP000825066"/>
    </source>
</evidence>
<gene>
    <name evidence="5" type="ORF">CEE55_11375</name>
    <name evidence="4" type="ORF">STNY_R02700</name>
</gene>
<dbReference type="AlphaFoldDB" id="A0A246KYF5"/>
<feature type="compositionally biased region" description="Basic and acidic residues" evidence="1">
    <location>
        <begin position="80"/>
        <end position="89"/>
    </location>
</feature>
<evidence type="ECO:0000256" key="2">
    <source>
        <dbReference type="SAM" id="SignalP"/>
    </source>
</evidence>
<evidence type="ECO:0000313" key="5">
    <source>
        <dbReference type="EMBL" id="OWR33500.1"/>
    </source>
</evidence>
<dbReference type="Proteomes" id="UP000197904">
    <property type="component" value="Unassembled WGS sequence"/>
</dbReference>
<dbReference type="InterPro" id="IPR009739">
    <property type="entry name" value="LprI-like_N"/>
</dbReference>
<keyword evidence="7" id="KW-1185">Reference proteome</keyword>